<name>A0A6S7B0M8_9BURK</name>
<dbReference type="EMBL" id="CADIKM010000004">
    <property type="protein sequence ID" value="CAB3781627.1"/>
    <property type="molecule type" value="Genomic_DNA"/>
</dbReference>
<keyword evidence="3" id="KW-1185">Reference proteome</keyword>
<evidence type="ECO:0000313" key="3">
    <source>
        <dbReference type="Proteomes" id="UP000494115"/>
    </source>
</evidence>
<proteinExistence type="predicted"/>
<dbReference type="AlphaFoldDB" id="A0A6S7B0M8"/>
<feature type="region of interest" description="Disordered" evidence="1">
    <location>
        <begin position="112"/>
        <end position="138"/>
    </location>
</feature>
<evidence type="ECO:0000313" key="2">
    <source>
        <dbReference type="EMBL" id="CAB3781627.1"/>
    </source>
</evidence>
<dbReference type="Proteomes" id="UP000494115">
    <property type="component" value="Unassembled WGS sequence"/>
</dbReference>
<protein>
    <submittedName>
        <fullName evidence="2">Uncharacterized protein</fullName>
    </submittedName>
</protein>
<dbReference type="RefSeq" id="WP_175103811.1">
    <property type="nucleotide sequence ID" value="NZ_CADIKM010000004.1"/>
</dbReference>
<evidence type="ECO:0000256" key="1">
    <source>
        <dbReference type="SAM" id="MobiDB-lite"/>
    </source>
</evidence>
<sequence>MAEFLAILAIACTALAWLSLREQRRNAARGEQRRRSRAFAQTSAACNYIDELNKTSAFPLVPTVNLKVGDDEFSLLFEHCTQYEVMTPRAARLRVRRRAAGRRRMTAIPIQVNSGDGSADMAHPPSIPCDGGARTTSR</sequence>
<gene>
    <name evidence="2" type="ORF">LMG28138_01263</name>
</gene>
<accession>A0A6S7B0M8</accession>
<reference evidence="2 3" key="1">
    <citation type="submission" date="2020-04" db="EMBL/GenBank/DDBJ databases">
        <authorList>
            <person name="De Canck E."/>
        </authorList>
    </citation>
    <scope>NUCLEOTIDE SEQUENCE [LARGE SCALE GENOMIC DNA]</scope>
    <source>
        <strain evidence="2 3">LMG 28138</strain>
    </source>
</reference>
<organism evidence="2 3">
    <name type="scientific">Pararobbsia alpina</name>
    <dbReference type="NCBI Taxonomy" id="621374"/>
    <lineage>
        <taxon>Bacteria</taxon>
        <taxon>Pseudomonadati</taxon>
        <taxon>Pseudomonadota</taxon>
        <taxon>Betaproteobacteria</taxon>
        <taxon>Burkholderiales</taxon>
        <taxon>Burkholderiaceae</taxon>
        <taxon>Pararobbsia</taxon>
    </lineage>
</organism>